<accession>A0ACD4C6A2</accession>
<keyword evidence="2" id="KW-1185">Reference proteome</keyword>
<dbReference type="EMBL" id="CP104558">
    <property type="protein sequence ID" value="UXH44189.1"/>
    <property type="molecule type" value="Genomic_DNA"/>
</dbReference>
<evidence type="ECO:0000313" key="2">
    <source>
        <dbReference type="Proteomes" id="UP001064027"/>
    </source>
</evidence>
<organism evidence="1 2">
    <name type="scientific">Rossellomorea vietnamensis</name>
    <dbReference type="NCBI Taxonomy" id="218284"/>
    <lineage>
        <taxon>Bacteria</taxon>
        <taxon>Bacillati</taxon>
        <taxon>Bacillota</taxon>
        <taxon>Bacilli</taxon>
        <taxon>Bacillales</taxon>
        <taxon>Bacillaceae</taxon>
        <taxon>Rossellomorea</taxon>
    </lineage>
</organism>
<protein>
    <submittedName>
        <fullName evidence="1">Uncharacterized protein</fullName>
    </submittedName>
</protein>
<proteinExistence type="predicted"/>
<reference evidence="1" key="1">
    <citation type="submission" date="2022-09" db="EMBL/GenBank/DDBJ databases">
        <title>Complete genome sequence of Rossellomorea vietnamensis strain RL-WG62, a newly isolated PGPR with the potential for plant salinity stress alleviation.</title>
        <authorList>
            <person name="Ren L."/>
            <person name="Wang G."/>
            <person name="Hu H."/>
        </authorList>
    </citation>
    <scope>NUCLEOTIDE SEQUENCE</scope>
    <source>
        <strain evidence="1">RL-WG62</strain>
    </source>
</reference>
<evidence type="ECO:0000313" key="1">
    <source>
        <dbReference type="EMBL" id="UXH44189.1"/>
    </source>
</evidence>
<name>A0ACD4C6A2_9BACI</name>
<gene>
    <name evidence="1" type="ORF">N5C46_21570</name>
</gene>
<sequence>MRMKSGKYMSRLNVAGAFAVAAVLVLQLIWIPSYAATWDMVDFALGVLHFDMYQMQPHFPGYPYFILGGKVLHLMVGDPVQALTLFNILLYGSAIIPLFLLMNRIVRPTYAGIATAIVYTSSFTVLMVNQPMSEGAAVGMMWWYVWSLVLAYERHHKGFLILPLFLFSLLLGIRLSYLVLGIGILMLLYRKWKDGVVTLLDTFVYLLIAVLFQLLWVSGISMSEGGYESFLRLALSFTNGHFQEWGGTIGASDLSLWDRVVKLIFVNTIWVGGVAEFLPLLVLLVVGMAAARKDSHGNCYMTRLMLVLLGSYFLWALFAQNVMKPRHALPLIGIALFLGAERLLSQRLSRTGSILVLSFLLLQVYHTSALLYKHASDIPAVYQMADYLESEGEKQPLVVYTWEESRVLEYLDVPFIHKKVQTYEVFTTDTRYYPERDIYLTDKVVEGFKKQGIQMDEFIKVEKHFHSSELIDPIYHDLTLYKWKKQRGEEKG</sequence>
<dbReference type="Proteomes" id="UP001064027">
    <property type="component" value="Chromosome"/>
</dbReference>